<organism evidence="1 2">
    <name type="scientific">Aspergillus carbonarius (strain ITEM 5010)</name>
    <dbReference type="NCBI Taxonomy" id="602072"/>
    <lineage>
        <taxon>Eukaryota</taxon>
        <taxon>Fungi</taxon>
        <taxon>Dikarya</taxon>
        <taxon>Ascomycota</taxon>
        <taxon>Pezizomycotina</taxon>
        <taxon>Eurotiomycetes</taxon>
        <taxon>Eurotiomycetidae</taxon>
        <taxon>Eurotiales</taxon>
        <taxon>Aspergillaceae</taxon>
        <taxon>Aspergillus</taxon>
        <taxon>Aspergillus subgen. Circumdati</taxon>
    </lineage>
</organism>
<protein>
    <recommendedName>
        <fullName evidence="3">N-acetylglucosamine-induced protein 1</fullName>
    </recommendedName>
</protein>
<dbReference type="AlphaFoldDB" id="A0A1R3RQX8"/>
<dbReference type="OMA" id="IEHIHVI"/>
<proteinExistence type="predicted"/>
<reference evidence="2" key="1">
    <citation type="journal article" date="2017" name="Genome Biol.">
        <title>Comparative genomics reveals high biological diversity and specific adaptations in the industrially and medically important fungal genus Aspergillus.</title>
        <authorList>
            <person name="de Vries R.P."/>
            <person name="Riley R."/>
            <person name="Wiebenga A."/>
            <person name="Aguilar-Osorio G."/>
            <person name="Amillis S."/>
            <person name="Uchima C.A."/>
            <person name="Anderluh G."/>
            <person name="Asadollahi M."/>
            <person name="Askin M."/>
            <person name="Barry K."/>
            <person name="Battaglia E."/>
            <person name="Bayram O."/>
            <person name="Benocci T."/>
            <person name="Braus-Stromeyer S.A."/>
            <person name="Caldana C."/>
            <person name="Canovas D."/>
            <person name="Cerqueira G.C."/>
            <person name="Chen F."/>
            <person name="Chen W."/>
            <person name="Choi C."/>
            <person name="Clum A."/>
            <person name="Dos Santos R.A."/>
            <person name="Damasio A.R."/>
            <person name="Diallinas G."/>
            <person name="Emri T."/>
            <person name="Fekete E."/>
            <person name="Flipphi M."/>
            <person name="Freyberg S."/>
            <person name="Gallo A."/>
            <person name="Gournas C."/>
            <person name="Habgood R."/>
            <person name="Hainaut M."/>
            <person name="Harispe M.L."/>
            <person name="Henrissat B."/>
            <person name="Hilden K.S."/>
            <person name="Hope R."/>
            <person name="Hossain A."/>
            <person name="Karabika E."/>
            <person name="Karaffa L."/>
            <person name="Karanyi Z."/>
            <person name="Krasevec N."/>
            <person name="Kuo A."/>
            <person name="Kusch H."/>
            <person name="LaButti K."/>
            <person name="Lagendijk E.L."/>
            <person name="Lapidus A."/>
            <person name="Levasseur A."/>
            <person name="Lindquist E."/>
            <person name="Lipzen A."/>
            <person name="Logrieco A.F."/>
            <person name="MacCabe A."/>
            <person name="Maekelae M.R."/>
            <person name="Malavazi I."/>
            <person name="Melin P."/>
            <person name="Meyer V."/>
            <person name="Mielnichuk N."/>
            <person name="Miskei M."/>
            <person name="Molnar A.P."/>
            <person name="Mule G."/>
            <person name="Ngan C.Y."/>
            <person name="Orejas M."/>
            <person name="Orosz E."/>
            <person name="Ouedraogo J.P."/>
            <person name="Overkamp K.M."/>
            <person name="Park H.-S."/>
            <person name="Perrone G."/>
            <person name="Piumi F."/>
            <person name="Punt P.J."/>
            <person name="Ram A.F."/>
            <person name="Ramon A."/>
            <person name="Rauscher S."/>
            <person name="Record E."/>
            <person name="Riano-Pachon D.M."/>
            <person name="Robert V."/>
            <person name="Roehrig J."/>
            <person name="Ruller R."/>
            <person name="Salamov A."/>
            <person name="Salih N.S."/>
            <person name="Samson R.A."/>
            <person name="Sandor E."/>
            <person name="Sanguinetti M."/>
            <person name="Schuetze T."/>
            <person name="Sepcic K."/>
            <person name="Shelest E."/>
            <person name="Sherlock G."/>
            <person name="Sophianopoulou V."/>
            <person name="Squina F.M."/>
            <person name="Sun H."/>
            <person name="Susca A."/>
            <person name="Todd R.B."/>
            <person name="Tsang A."/>
            <person name="Unkles S.E."/>
            <person name="van de Wiele N."/>
            <person name="van Rossen-Uffink D."/>
            <person name="Oliveira J.V."/>
            <person name="Vesth T.C."/>
            <person name="Visser J."/>
            <person name="Yu J.-H."/>
            <person name="Zhou M."/>
            <person name="Andersen M.R."/>
            <person name="Archer D.B."/>
            <person name="Baker S.E."/>
            <person name="Benoit I."/>
            <person name="Brakhage A.A."/>
            <person name="Braus G.H."/>
            <person name="Fischer R."/>
            <person name="Frisvad J.C."/>
            <person name="Goldman G.H."/>
            <person name="Houbraken J."/>
            <person name="Oakley B."/>
            <person name="Pocsi I."/>
            <person name="Scazzocchio C."/>
            <person name="Seiboth B."/>
            <person name="vanKuyk P.A."/>
            <person name="Wortman J."/>
            <person name="Dyer P.S."/>
            <person name="Grigoriev I.V."/>
        </authorList>
    </citation>
    <scope>NUCLEOTIDE SEQUENCE [LARGE SCALE GENOMIC DNA]</scope>
    <source>
        <strain evidence="2">ITEM 5010</strain>
    </source>
</reference>
<name>A0A1R3RQX8_ASPC5</name>
<dbReference type="EMBL" id="KV907498">
    <property type="protein sequence ID" value="OOF96891.1"/>
    <property type="molecule type" value="Genomic_DNA"/>
</dbReference>
<dbReference type="VEuPathDB" id="FungiDB:ASPCADRAFT_515080"/>
<dbReference type="PANTHER" id="PTHR35020:SF2">
    <property type="entry name" value="N-ACETYLGLUCOSAMINE-INDUCED PROTEIN 1"/>
    <property type="match status" value="1"/>
</dbReference>
<dbReference type="Pfam" id="PF12239">
    <property type="entry name" value="DUF3605"/>
    <property type="match status" value="1"/>
</dbReference>
<evidence type="ECO:0008006" key="3">
    <source>
        <dbReference type="Google" id="ProtNLM"/>
    </source>
</evidence>
<dbReference type="PANTHER" id="PTHR35020">
    <property type="entry name" value="N-ACETYLGLUCOSAMINE-INDUCED PROTEIN 1"/>
    <property type="match status" value="1"/>
</dbReference>
<dbReference type="InterPro" id="IPR022036">
    <property type="entry name" value="DUF3605"/>
</dbReference>
<keyword evidence="2" id="KW-1185">Reference proteome</keyword>
<evidence type="ECO:0000313" key="1">
    <source>
        <dbReference type="EMBL" id="OOF96891.1"/>
    </source>
</evidence>
<dbReference type="STRING" id="602072.A0A1R3RQX8"/>
<evidence type="ECO:0000313" key="2">
    <source>
        <dbReference type="Proteomes" id="UP000188318"/>
    </source>
</evidence>
<dbReference type="GO" id="GO:0006044">
    <property type="term" value="P:N-acetylglucosamine metabolic process"/>
    <property type="evidence" value="ECO:0007669"/>
    <property type="project" value="TreeGrafter"/>
</dbReference>
<accession>A0A1R3RQX8</accession>
<dbReference type="GO" id="GO:0005737">
    <property type="term" value="C:cytoplasm"/>
    <property type="evidence" value="ECO:0007669"/>
    <property type="project" value="TreeGrafter"/>
</dbReference>
<dbReference type="Proteomes" id="UP000188318">
    <property type="component" value="Unassembled WGS sequence"/>
</dbReference>
<dbReference type="OrthoDB" id="498286at2759"/>
<gene>
    <name evidence="1" type="ORF">ASPCADRAFT_515080</name>
</gene>
<sequence length="219" mass="25067">MADTADVKELIQSAPFELSASDKATLLMREQDFAPHTWDDIKQVIANGDLSVLKRGPADLRNYIVWTRDIRATYGSVMHYVLRERLHWGPPVDGRLPCTDPVPFAHATDYRILRNDWPYGTTPDITHLVVWLKTPLSVDNDGDPTPESKQLVANFLRKTIPFAEERSDRLLWFKNREHWQSVRAIEHIHVLLRGADNTVVTSLTGQAPEDLSCRTYTPR</sequence>